<dbReference type="PIRSF" id="PIRSF005572">
    <property type="entry name" value="NifS"/>
    <property type="match status" value="1"/>
</dbReference>
<evidence type="ECO:0000256" key="3">
    <source>
        <dbReference type="ARBA" id="ARBA00012239"/>
    </source>
</evidence>
<keyword evidence="8" id="KW-0032">Aminotransferase</keyword>
<sequence length="378" mass="41195">MIYLDSAATSFHRPPQVAESVLRAMETMGNCGRGAHEAAFAAARSIFQTRRLLAELFGAGSPERVAFTANSTESLNMAVKGLLRPGDTAVSTVLEHNSVLRPLYEMEERGVRLRLAGCDSRGVLDYEALERKITPGIRAVFCTHASNVTGNLVDIRRIGRRCRKQGVLFCVDASQTAGRFSVDMERDCIDILCFTGHKSLLGPQGTGGICIREGVAVRPLVTGGSGIRTFDRSHPNVMPAALEAGTQNGHGIAGLGAGVRYILEQGPEKLLKREQELAEAFRKLTENIPGIRFYGDFSEKNRAPIVSLNLGERDSGEISDRLAAEYEIFTRSGGHCAPLMHETLGTREQGTVRFSFSHFNTEQEITKAAEALREIAET</sequence>
<dbReference type="Gene3D" id="3.40.640.10">
    <property type="entry name" value="Type I PLP-dependent aspartate aminotransferase-like (Major domain)"/>
    <property type="match status" value="1"/>
</dbReference>
<dbReference type="EC" id="2.8.1.7" evidence="3"/>
<name>A0A9D1T9W8_9FIRM</name>
<protein>
    <recommendedName>
        <fullName evidence="3">cysteine desulfurase</fullName>
        <ecNumber evidence="3">2.8.1.7</ecNumber>
    </recommendedName>
</protein>
<dbReference type="Pfam" id="PF00266">
    <property type="entry name" value="Aminotran_5"/>
    <property type="match status" value="1"/>
</dbReference>
<evidence type="ECO:0000256" key="5">
    <source>
        <dbReference type="ARBA" id="ARBA00050776"/>
    </source>
</evidence>
<keyword evidence="4" id="KW-0663">Pyridoxal phosphate</keyword>
<dbReference type="NCBIfam" id="TIGR01977">
    <property type="entry name" value="am_tr_V_EF2568"/>
    <property type="match status" value="1"/>
</dbReference>
<dbReference type="GO" id="GO:0031071">
    <property type="term" value="F:cysteine desulfurase activity"/>
    <property type="evidence" value="ECO:0007669"/>
    <property type="project" value="UniProtKB-EC"/>
</dbReference>
<dbReference type="InterPro" id="IPR015421">
    <property type="entry name" value="PyrdxlP-dep_Trfase_major"/>
</dbReference>
<dbReference type="InterPro" id="IPR000192">
    <property type="entry name" value="Aminotrans_V_dom"/>
</dbReference>
<dbReference type="InterPro" id="IPR015422">
    <property type="entry name" value="PyrdxlP-dep_Trfase_small"/>
</dbReference>
<dbReference type="Proteomes" id="UP000824169">
    <property type="component" value="Unassembled WGS sequence"/>
</dbReference>
<dbReference type="PROSITE" id="PS00595">
    <property type="entry name" value="AA_TRANSFER_CLASS_5"/>
    <property type="match status" value="1"/>
</dbReference>
<accession>A0A9D1T9W8</accession>
<dbReference type="AlphaFoldDB" id="A0A9D1T9W8"/>
<dbReference type="Gene3D" id="3.90.1150.10">
    <property type="entry name" value="Aspartate Aminotransferase, domain 1"/>
    <property type="match status" value="1"/>
</dbReference>
<keyword evidence="8" id="KW-0808">Transferase</keyword>
<dbReference type="EMBL" id="DVOO01000005">
    <property type="protein sequence ID" value="HIV24433.1"/>
    <property type="molecule type" value="Genomic_DNA"/>
</dbReference>
<feature type="domain" description="Aminotransferase class V" evidence="7">
    <location>
        <begin position="2"/>
        <end position="366"/>
    </location>
</feature>
<dbReference type="InterPro" id="IPR020578">
    <property type="entry name" value="Aminotrans_V_PyrdxlP_BS"/>
</dbReference>
<evidence type="ECO:0000256" key="4">
    <source>
        <dbReference type="ARBA" id="ARBA00022898"/>
    </source>
</evidence>
<dbReference type="PANTHER" id="PTHR43586:SF4">
    <property type="entry name" value="ISOPENICILLIN N EPIMERASE"/>
    <property type="match status" value="1"/>
</dbReference>
<dbReference type="GO" id="GO:0008483">
    <property type="term" value="F:transaminase activity"/>
    <property type="evidence" value="ECO:0007669"/>
    <property type="project" value="UniProtKB-KW"/>
</dbReference>
<comment type="catalytic activity">
    <reaction evidence="5">
        <text>(sulfur carrier)-H + L-cysteine = (sulfur carrier)-SH + L-alanine</text>
        <dbReference type="Rhea" id="RHEA:43892"/>
        <dbReference type="Rhea" id="RHEA-COMP:14737"/>
        <dbReference type="Rhea" id="RHEA-COMP:14739"/>
        <dbReference type="ChEBI" id="CHEBI:29917"/>
        <dbReference type="ChEBI" id="CHEBI:35235"/>
        <dbReference type="ChEBI" id="CHEBI:57972"/>
        <dbReference type="ChEBI" id="CHEBI:64428"/>
        <dbReference type="EC" id="2.8.1.7"/>
    </reaction>
</comment>
<dbReference type="InterPro" id="IPR016454">
    <property type="entry name" value="Cysteine_dSase"/>
</dbReference>
<evidence type="ECO:0000259" key="7">
    <source>
        <dbReference type="Pfam" id="PF00266"/>
    </source>
</evidence>
<gene>
    <name evidence="8" type="ORF">IAB71_01380</name>
</gene>
<evidence type="ECO:0000313" key="9">
    <source>
        <dbReference type="Proteomes" id="UP000824169"/>
    </source>
</evidence>
<evidence type="ECO:0000256" key="1">
    <source>
        <dbReference type="ARBA" id="ARBA00001933"/>
    </source>
</evidence>
<dbReference type="PANTHER" id="PTHR43586">
    <property type="entry name" value="CYSTEINE DESULFURASE"/>
    <property type="match status" value="1"/>
</dbReference>
<proteinExistence type="inferred from homology"/>
<evidence type="ECO:0000256" key="6">
    <source>
        <dbReference type="RuleBase" id="RU004504"/>
    </source>
</evidence>
<organism evidence="8 9">
    <name type="scientific">Candidatus Scatomonas pullistercoris</name>
    <dbReference type="NCBI Taxonomy" id="2840920"/>
    <lineage>
        <taxon>Bacteria</taxon>
        <taxon>Bacillati</taxon>
        <taxon>Bacillota</taxon>
        <taxon>Clostridia</taxon>
        <taxon>Lachnospirales</taxon>
        <taxon>Lachnospiraceae</taxon>
        <taxon>Lachnospiraceae incertae sedis</taxon>
        <taxon>Candidatus Scatomonas</taxon>
    </lineage>
</organism>
<reference evidence="8" key="1">
    <citation type="submission" date="2020-10" db="EMBL/GenBank/DDBJ databases">
        <authorList>
            <person name="Gilroy R."/>
        </authorList>
    </citation>
    <scope>NUCLEOTIDE SEQUENCE</scope>
    <source>
        <strain evidence="8">CHK188-20938</strain>
    </source>
</reference>
<comment type="caution">
    <text evidence="8">The sequence shown here is derived from an EMBL/GenBank/DDBJ whole genome shotgun (WGS) entry which is preliminary data.</text>
</comment>
<comment type="similarity">
    <text evidence="2">Belongs to the class-V pyridoxal-phosphate-dependent aminotransferase family. Csd subfamily.</text>
</comment>
<dbReference type="SUPFAM" id="SSF53383">
    <property type="entry name" value="PLP-dependent transferases"/>
    <property type="match status" value="1"/>
</dbReference>
<evidence type="ECO:0000256" key="2">
    <source>
        <dbReference type="ARBA" id="ARBA00010447"/>
    </source>
</evidence>
<evidence type="ECO:0000313" key="8">
    <source>
        <dbReference type="EMBL" id="HIV24433.1"/>
    </source>
</evidence>
<dbReference type="InterPro" id="IPR010969">
    <property type="entry name" value="Cys_dSase-rel_unknwn_funct"/>
</dbReference>
<dbReference type="InterPro" id="IPR015424">
    <property type="entry name" value="PyrdxlP-dep_Trfase"/>
</dbReference>
<reference evidence="8" key="2">
    <citation type="journal article" date="2021" name="PeerJ">
        <title>Extensive microbial diversity within the chicken gut microbiome revealed by metagenomics and culture.</title>
        <authorList>
            <person name="Gilroy R."/>
            <person name="Ravi A."/>
            <person name="Getino M."/>
            <person name="Pursley I."/>
            <person name="Horton D.L."/>
            <person name="Alikhan N.F."/>
            <person name="Baker D."/>
            <person name="Gharbi K."/>
            <person name="Hall N."/>
            <person name="Watson M."/>
            <person name="Adriaenssens E.M."/>
            <person name="Foster-Nyarko E."/>
            <person name="Jarju S."/>
            <person name="Secka A."/>
            <person name="Antonio M."/>
            <person name="Oren A."/>
            <person name="Chaudhuri R.R."/>
            <person name="La Ragione R."/>
            <person name="Hildebrand F."/>
            <person name="Pallen M.J."/>
        </authorList>
    </citation>
    <scope>NUCLEOTIDE SEQUENCE</scope>
    <source>
        <strain evidence="8">CHK188-20938</strain>
    </source>
</reference>
<comment type="cofactor">
    <cofactor evidence="1 6">
        <name>pyridoxal 5'-phosphate</name>
        <dbReference type="ChEBI" id="CHEBI:597326"/>
    </cofactor>
</comment>